<dbReference type="PANTHER" id="PTHR33432:SF28">
    <property type="entry name" value="PROTEIN EMSY-LIKE 4"/>
    <property type="match status" value="1"/>
</dbReference>
<reference evidence="1 2" key="1">
    <citation type="submission" date="2022-01" db="EMBL/GenBank/DDBJ databases">
        <authorList>
            <person name="Xiong W."/>
            <person name="Schranz E."/>
        </authorList>
    </citation>
    <scope>NUCLEOTIDE SEQUENCE [LARGE SCALE GENOMIC DNA]</scope>
</reference>
<comment type="caution">
    <text evidence="1">The sequence shown here is derived from an EMBL/GenBank/DDBJ whole genome shotgun (WGS) entry which is preliminary data.</text>
</comment>
<dbReference type="GO" id="GO:0050832">
    <property type="term" value="P:defense response to fungus"/>
    <property type="evidence" value="ECO:0007669"/>
    <property type="project" value="InterPro"/>
</dbReference>
<protein>
    <submittedName>
        <fullName evidence="1">Uncharacterized protein</fullName>
    </submittedName>
</protein>
<dbReference type="Proteomes" id="UP001157418">
    <property type="component" value="Unassembled WGS sequence"/>
</dbReference>
<dbReference type="PANTHER" id="PTHR33432">
    <property type="entry name" value="PROTEIN EMSY-LIKE 4"/>
    <property type="match status" value="1"/>
</dbReference>
<name>A0AAU9N6K5_9ASTR</name>
<gene>
    <name evidence="1" type="ORF">LVIROSA_LOCUS20961</name>
</gene>
<dbReference type="InterPro" id="IPR033485">
    <property type="entry name" value="EMSY-LIKE_plant"/>
</dbReference>
<organism evidence="1 2">
    <name type="scientific">Lactuca virosa</name>
    <dbReference type="NCBI Taxonomy" id="75947"/>
    <lineage>
        <taxon>Eukaryota</taxon>
        <taxon>Viridiplantae</taxon>
        <taxon>Streptophyta</taxon>
        <taxon>Embryophyta</taxon>
        <taxon>Tracheophyta</taxon>
        <taxon>Spermatophyta</taxon>
        <taxon>Magnoliopsida</taxon>
        <taxon>eudicotyledons</taxon>
        <taxon>Gunneridae</taxon>
        <taxon>Pentapetalae</taxon>
        <taxon>asterids</taxon>
        <taxon>campanulids</taxon>
        <taxon>Asterales</taxon>
        <taxon>Asteraceae</taxon>
        <taxon>Cichorioideae</taxon>
        <taxon>Cichorieae</taxon>
        <taxon>Lactucinae</taxon>
        <taxon>Lactuca</taxon>
    </lineage>
</organism>
<accession>A0AAU9N6K5</accession>
<keyword evidence="2" id="KW-1185">Reference proteome</keyword>
<proteinExistence type="predicted"/>
<dbReference type="GO" id="GO:0005634">
    <property type="term" value="C:nucleus"/>
    <property type="evidence" value="ECO:0007669"/>
    <property type="project" value="TreeGrafter"/>
</dbReference>
<dbReference type="EMBL" id="CAKMRJ010003565">
    <property type="protein sequence ID" value="CAH1434442.1"/>
    <property type="molecule type" value="Genomic_DNA"/>
</dbReference>
<dbReference type="CDD" id="cd20404">
    <property type="entry name" value="Tudor_Agenet_AtEML-like"/>
    <property type="match status" value="1"/>
</dbReference>
<dbReference type="SUPFAM" id="SSF63748">
    <property type="entry name" value="Tudor/PWWP/MBT"/>
    <property type="match status" value="1"/>
</dbReference>
<dbReference type="AlphaFoldDB" id="A0AAU9N6K5"/>
<sequence length="66" mass="7681">MSLQPFSPLIGRKVRTRLLDDNNFYETVITDYNPVEGRHALVYGISTIKETWEWVNLAEISPEDIQ</sequence>
<evidence type="ECO:0000313" key="2">
    <source>
        <dbReference type="Proteomes" id="UP001157418"/>
    </source>
</evidence>
<evidence type="ECO:0000313" key="1">
    <source>
        <dbReference type="EMBL" id="CAH1434442.1"/>
    </source>
</evidence>